<evidence type="ECO:0000313" key="1">
    <source>
        <dbReference type="EMBL" id="KAG6943075.1"/>
    </source>
</evidence>
<dbReference type="VEuPathDB" id="FungiDB:PC110_g8217"/>
<name>A0A8T1TNE2_9STRA</name>
<dbReference type="AlphaFoldDB" id="A0A8T1TNE2"/>
<evidence type="ECO:0000313" key="2">
    <source>
        <dbReference type="Proteomes" id="UP000688947"/>
    </source>
</evidence>
<sequence length="50" mass="5812">MTGPAPKSTEVRDFVKNWRRKNPKDSMAPLIALCDSRRYDQQDPVTFQDT</sequence>
<dbReference type="Proteomes" id="UP000688947">
    <property type="component" value="Unassembled WGS sequence"/>
</dbReference>
<proteinExistence type="predicted"/>
<comment type="caution">
    <text evidence="1">The sequence shown here is derived from an EMBL/GenBank/DDBJ whole genome shotgun (WGS) entry which is preliminary data.</text>
</comment>
<organism evidence="1 2">
    <name type="scientific">Phytophthora cactorum</name>
    <dbReference type="NCBI Taxonomy" id="29920"/>
    <lineage>
        <taxon>Eukaryota</taxon>
        <taxon>Sar</taxon>
        <taxon>Stramenopiles</taxon>
        <taxon>Oomycota</taxon>
        <taxon>Peronosporomycetes</taxon>
        <taxon>Peronosporales</taxon>
        <taxon>Peronosporaceae</taxon>
        <taxon>Phytophthora</taxon>
    </lineage>
</organism>
<protein>
    <submittedName>
        <fullName evidence="1">Uncharacterized protein</fullName>
    </submittedName>
</protein>
<gene>
    <name evidence="1" type="ORF">JG687_00018673</name>
</gene>
<accession>A0A8T1TNE2</accession>
<reference evidence="1" key="1">
    <citation type="submission" date="2021-01" db="EMBL/GenBank/DDBJ databases">
        <title>Phytophthora aleatoria, a newly-described species from Pinus radiata is distinct from Phytophthora cactorum isolates based on comparative genomics.</title>
        <authorList>
            <person name="Mcdougal R."/>
            <person name="Panda P."/>
            <person name="Williams N."/>
            <person name="Studholme D.J."/>
        </authorList>
    </citation>
    <scope>NUCLEOTIDE SEQUENCE</scope>
    <source>
        <strain evidence="1">NZFS 3830</strain>
    </source>
</reference>
<dbReference type="EMBL" id="JAENGZ010002688">
    <property type="protein sequence ID" value="KAG6943075.1"/>
    <property type="molecule type" value="Genomic_DNA"/>
</dbReference>
<dbReference type="OrthoDB" id="126630at2759"/>